<dbReference type="Proteomes" id="UP000664795">
    <property type="component" value="Unassembled WGS sequence"/>
</dbReference>
<dbReference type="CDD" id="cd19543">
    <property type="entry name" value="DCL_NRPS"/>
    <property type="match status" value="1"/>
</dbReference>
<dbReference type="PANTHER" id="PTHR45527">
    <property type="entry name" value="NONRIBOSOMAL PEPTIDE SYNTHETASE"/>
    <property type="match status" value="1"/>
</dbReference>
<dbReference type="Gene3D" id="3.40.50.980">
    <property type="match status" value="2"/>
</dbReference>
<dbReference type="Gene3D" id="3.30.559.30">
    <property type="entry name" value="Nonribosomal peptide synthetase, condensation domain"/>
    <property type="match status" value="1"/>
</dbReference>
<evidence type="ECO:0000259" key="3">
    <source>
        <dbReference type="Pfam" id="PF13193"/>
    </source>
</evidence>
<dbReference type="PROSITE" id="PS00455">
    <property type="entry name" value="AMP_BINDING"/>
    <property type="match status" value="1"/>
</dbReference>
<name>A0A939GBR7_9BACT</name>
<accession>A0A939GBR7</accession>
<dbReference type="Pfam" id="PF13193">
    <property type="entry name" value="AMP-binding_C"/>
    <property type="match status" value="1"/>
</dbReference>
<dbReference type="GO" id="GO:0044550">
    <property type="term" value="P:secondary metabolite biosynthetic process"/>
    <property type="evidence" value="ECO:0007669"/>
    <property type="project" value="TreeGrafter"/>
</dbReference>
<dbReference type="EMBL" id="JAFMYU010000044">
    <property type="protein sequence ID" value="MBO0934888.1"/>
    <property type="molecule type" value="Genomic_DNA"/>
</dbReference>
<dbReference type="Pfam" id="PF00501">
    <property type="entry name" value="AMP-binding"/>
    <property type="match status" value="1"/>
</dbReference>
<evidence type="ECO:0000259" key="1">
    <source>
        <dbReference type="Pfam" id="PF00501"/>
    </source>
</evidence>
<dbReference type="InterPro" id="IPR023213">
    <property type="entry name" value="CAT-like_dom_sf"/>
</dbReference>
<dbReference type="GO" id="GO:0005737">
    <property type="term" value="C:cytoplasm"/>
    <property type="evidence" value="ECO:0007669"/>
    <property type="project" value="TreeGrafter"/>
</dbReference>
<dbReference type="GO" id="GO:0003824">
    <property type="term" value="F:catalytic activity"/>
    <property type="evidence" value="ECO:0007669"/>
    <property type="project" value="InterPro"/>
</dbReference>
<dbReference type="InterPro" id="IPR001242">
    <property type="entry name" value="Condensation_dom"/>
</dbReference>
<feature type="domain" description="AMP-binding enzyme C-terminal" evidence="3">
    <location>
        <begin position="899"/>
        <end position="970"/>
    </location>
</feature>
<comment type="caution">
    <text evidence="4">The sequence shown here is derived from an EMBL/GenBank/DDBJ whole genome shotgun (WGS) entry which is preliminary data.</text>
</comment>
<dbReference type="InterPro" id="IPR000873">
    <property type="entry name" value="AMP-dep_synth/lig_dom"/>
</dbReference>
<dbReference type="SUPFAM" id="SSF52777">
    <property type="entry name" value="CoA-dependent acyltransferases"/>
    <property type="match status" value="2"/>
</dbReference>
<dbReference type="AlphaFoldDB" id="A0A939GBR7"/>
<dbReference type="Gene3D" id="3.30.559.10">
    <property type="entry name" value="Chloramphenicol acetyltransferase-like domain"/>
    <property type="match status" value="1"/>
</dbReference>
<evidence type="ECO:0000313" key="5">
    <source>
        <dbReference type="Proteomes" id="UP000664795"/>
    </source>
</evidence>
<dbReference type="Gene3D" id="3.30.300.30">
    <property type="match status" value="1"/>
</dbReference>
<dbReference type="NCBIfam" id="TIGR01733">
    <property type="entry name" value="AA-adenyl-dom"/>
    <property type="match status" value="1"/>
</dbReference>
<organism evidence="4 5">
    <name type="scientific">Fibrella aquatilis</name>
    <dbReference type="NCBI Taxonomy" id="2817059"/>
    <lineage>
        <taxon>Bacteria</taxon>
        <taxon>Pseudomonadati</taxon>
        <taxon>Bacteroidota</taxon>
        <taxon>Cytophagia</taxon>
        <taxon>Cytophagales</taxon>
        <taxon>Spirosomataceae</taxon>
        <taxon>Fibrella</taxon>
    </lineage>
</organism>
<dbReference type="GO" id="GO:0031177">
    <property type="term" value="F:phosphopantetheine binding"/>
    <property type="evidence" value="ECO:0007669"/>
    <property type="project" value="TreeGrafter"/>
</dbReference>
<feature type="domain" description="AMP-dependent synthetase/ligase" evidence="1">
    <location>
        <begin position="487"/>
        <end position="842"/>
    </location>
</feature>
<dbReference type="InterPro" id="IPR045851">
    <property type="entry name" value="AMP-bd_C_sf"/>
</dbReference>
<keyword evidence="5" id="KW-1185">Reference proteome</keyword>
<dbReference type="PANTHER" id="PTHR45527:SF1">
    <property type="entry name" value="FATTY ACID SYNTHASE"/>
    <property type="match status" value="1"/>
</dbReference>
<dbReference type="SUPFAM" id="SSF56801">
    <property type="entry name" value="Acetyl-CoA synthetase-like"/>
    <property type="match status" value="1"/>
</dbReference>
<dbReference type="InterPro" id="IPR025110">
    <property type="entry name" value="AMP-bd_C"/>
</dbReference>
<dbReference type="InterPro" id="IPR020845">
    <property type="entry name" value="AMP-binding_CS"/>
</dbReference>
<protein>
    <submittedName>
        <fullName evidence="4">Amino acid adenylation domain-containing protein</fullName>
    </submittedName>
</protein>
<dbReference type="RefSeq" id="WP_207338851.1">
    <property type="nucleotide sequence ID" value="NZ_JAFMYU010000044.1"/>
</dbReference>
<proteinExistence type="predicted"/>
<dbReference type="GO" id="GO:0043041">
    <property type="term" value="P:amino acid activation for nonribosomal peptide biosynthetic process"/>
    <property type="evidence" value="ECO:0007669"/>
    <property type="project" value="TreeGrafter"/>
</dbReference>
<dbReference type="InterPro" id="IPR010071">
    <property type="entry name" value="AA_adenyl_dom"/>
</dbReference>
<sequence>MKNPFTSKNIKDIYGLSPMQEGMLFHALLGSSPSAYVNQISYRLEGTLHVELVQQSLQRLMDRYDVLRTIFDHKKADAALQVVLKEREADFRYHDLRKQTPDQQVEFLAVYKQQDRQRGFDLGRDMLMRMSLLQLADNQYELMWTHHHILMDGWCADILISEYNQFYAGLCQGQLPVLPPPVPYRRYIDWLGRQDVATSLAYWQDYLAGYDQPASLPTATGVGLAGATAEGYEARELDVTLTETLSQGLAELAVRQRATLSTLVQCVWGLLLGRYCDRSDVVFGAVVSGRPPQVAGIEGMVGLCINTVPVRVRAAASLGFVAWLAQSQQLASGSEAHHYCSLAQVQAQSGLGASLLDHILIFENFPLTGQLSATDTTNGAATGSFQLPVASQVEGFSQTNYPLNLIIFPGPALSFRFSYDARVYTETALRRTADQLVYLFEQVLADPHLPLSQLDLLPPAQREALLALGQGVEVAYPDGVGLHELVARQAAQSPAAVALSWAGGQWSYAQLAEAVAALSARLSGPCGVAPGDRVGLLSGASPWRIAGLLAILTSGGVAVPLAANLPPARLAHIVADAGVALVLVDEASLSALLPDSTPQLLLTNGHEPNQAAVSFTAPPAPNHPSLIADSGAALAYLIYTSGSSGPPKAVAIRHRSLVHRALYHIDYLDLTAHDAVLQFSSAGFDAFLIETFMALLVGGRLVLLEEITRNDLPALVAFLAQQQVNLAILPPAYLRLLVGQELGSLHTLISTGEAASLEASLTLAANRRVYNGYGPTESCIGASFHRVDPDRATAYRQAGGIPIGRPFANTTVYVLDSQGRMLPRGVAGELWVGGIGLAAGYWEQPDLTAERFVEQAVANGQRLYRTGDQVRWTESGELVYEGRLDGQVQVRGMRVELGEIESVLLRGAGVAQAAVVQTSGSGQLVGYLTGTITPADTNVLLATLGQTLPAYMVPAQLLVLDDLPLTANGKLDRQALANRSLSLASAQEPFSAPQGEVEVLLAGAWASIL</sequence>
<evidence type="ECO:0000313" key="4">
    <source>
        <dbReference type="EMBL" id="MBO0934888.1"/>
    </source>
</evidence>
<gene>
    <name evidence="4" type="ORF">J2I48_28005</name>
</gene>
<reference evidence="4 5" key="1">
    <citation type="submission" date="2021-03" db="EMBL/GenBank/DDBJ databases">
        <title>Fibrella sp. HMF5036 genome sequencing and assembly.</title>
        <authorList>
            <person name="Kang H."/>
            <person name="Kim H."/>
            <person name="Bae S."/>
            <person name="Joh K."/>
        </authorList>
    </citation>
    <scope>NUCLEOTIDE SEQUENCE [LARGE SCALE GENOMIC DNA]</scope>
    <source>
        <strain evidence="4 5">HMF5036</strain>
    </source>
</reference>
<feature type="domain" description="Condensation" evidence="2">
    <location>
        <begin position="11"/>
        <end position="466"/>
    </location>
</feature>
<dbReference type="Gene3D" id="2.30.38.10">
    <property type="entry name" value="Luciferase, Domain 3"/>
    <property type="match status" value="1"/>
</dbReference>
<feature type="non-terminal residue" evidence="4">
    <location>
        <position position="1009"/>
    </location>
</feature>
<dbReference type="Pfam" id="PF00668">
    <property type="entry name" value="Condensation"/>
    <property type="match status" value="1"/>
</dbReference>
<dbReference type="CDD" id="cd05930">
    <property type="entry name" value="A_NRPS"/>
    <property type="match status" value="1"/>
</dbReference>
<evidence type="ECO:0000259" key="2">
    <source>
        <dbReference type="Pfam" id="PF00668"/>
    </source>
</evidence>